<dbReference type="EMBL" id="LAZR01052806">
    <property type="protein sequence ID" value="KKK82138.1"/>
    <property type="molecule type" value="Genomic_DNA"/>
</dbReference>
<feature type="non-terminal residue" evidence="3">
    <location>
        <position position="127"/>
    </location>
</feature>
<dbReference type="Gene3D" id="2.60.40.10">
    <property type="entry name" value="Immunoglobulins"/>
    <property type="match status" value="1"/>
</dbReference>
<name>A0A0F8YL44_9ZZZZ</name>
<evidence type="ECO:0000313" key="3">
    <source>
        <dbReference type="EMBL" id="KKK82138.1"/>
    </source>
</evidence>
<dbReference type="InterPro" id="IPR036116">
    <property type="entry name" value="FN3_sf"/>
</dbReference>
<sequence length="127" mass="13391">MLATTLANTPTSPSATADSVSEINPISWSSGGSQDHYHVKSSLDSYASNIYNSTGTSTSQSSLASGTQYTYRIYGVNADDVEGSSYATISKYTLSEAPTSPVATDNTYADKINVSWTASATADHYHV</sequence>
<dbReference type="SUPFAM" id="SSF49265">
    <property type="entry name" value="Fibronectin type III"/>
    <property type="match status" value="1"/>
</dbReference>
<feature type="domain" description="Fibronectin type-III" evidence="2">
    <location>
        <begin position="9"/>
        <end position="97"/>
    </location>
</feature>
<evidence type="ECO:0000259" key="2">
    <source>
        <dbReference type="PROSITE" id="PS50853"/>
    </source>
</evidence>
<protein>
    <recommendedName>
        <fullName evidence="2">Fibronectin type-III domain-containing protein</fullName>
    </recommendedName>
</protein>
<proteinExistence type="predicted"/>
<comment type="caution">
    <text evidence="3">The sequence shown here is derived from an EMBL/GenBank/DDBJ whole genome shotgun (WGS) entry which is preliminary data.</text>
</comment>
<dbReference type="InterPro" id="IPR013783">
    <property type="entry name" value="Ig-like_fold"/>
</dbReference>
<reference evidence="3" key="1">
    <citation type="journal article" date="2015" name="Nature">
        <title>Complex archaea that bridge the gap between prokaryotes and eukaryotes.</title>
        <authorList>
            <person name="Spang A."/>
            <person name="Saw J.H."/>
            <person name="Jorgensen S.L."/>
            <person name="Zaremba-Niedzwiedzka K."/>
            <person name="Martijn J."/>
            <person name="Lind A.E."/>
            <person name="van Eijk R."/>
            <person name="Schleper C."/>
            <person name="Guy L."/>
            <person name="Ettema T.J."/>
        </authorList>
    </citation>
    <scope>NUCLEOTIDE SEQUENCE</scope>
</reference>
<dbReference type="AlphaFoldDB" id="A0A0F8YL44"/>
<dbReference type="InterPro" id="IPR003961">
    <property type="entry name" value="FN3_dom"/>
</dbReference>
<accession>A0A0F8YL44</accession>
<gene>
    <name evidence="3" type="ORF">LCGC14_2806400</name>
</gene>
<organism evidence="3">
    <name type="scientific">marine sediment metagenome</name>
    <dbReference type="NCBI Taxonomy" id="412755"/>
    <lineage>
        <taxon>unclassified sequences</taxon>
        <taxon>metagenomes</taxon>
        <taxon>ecological metagenomes</taxon>
    </lineage>
</organism>
<dbReference type="PROSITE" id="PS50853">
    <property type="entry name" value="FN3"/>
    <property type="match status" value="1"/>
</dbReference>
<evidence type="ECO:0000256" key="1">
    <source>
        <dbReference type="SAM" id="MobiDB-lite"/>
    </source>
</evidence>
<feature type="region of interest" description="Disordered" evidence="1">
    <location>
        <begin position="1"/>
        <end position="20"/>
    </location>
</feature>